<sequence>MDTMPAPPSRTLYGLVLDPDDETAVVRGVAVESSGGVSDVVGGRAQAVEIDGGSVLWLDEEGKTKGYPTNLLATKIAHRLHAGLYPDDTINGRALILGERTGRDGELTSTDLTWDTVEALRAVGVAVIAQASQEVLLTAGGAWNASLNHERAGGNCMVTTQQIDETVYVVGQDDFVIGAYSTASWLGEVDEEAGLIETENARQAWQMLQHLREDCLLWQCGGCDAWIHTSNRPRVGVLRCATCGDGGVDFHHADRHVGEDSD</sequence>
<reference evidence="2 3" key="1">
    <citation type="submission" date="2019-04" db="EMBL/GenBank/DDBJ databases">
        <title>Three New Species of Nocardioides, Nocardioides euryhalodurans sp. nov., Nocardioides seonyuensis sp. nov. and Nocardioides eburneoflavus sp. nov. Isolated from Soil.</title>
        <authorList>
            <person name="Roh S.G."/>
            <person name="Lee C."/>
            <person name="Kim M.-K."/>
            <person name="Kim S.B."/>
        </authorList>
    </citation>
    <scope>NUCLEOTIDE SEQUENCE [LARGE SCALE GENOMIC DNA]</scope>
    <source>
        <strain evidence="2 3">MMS17-SY213</strain>
    </source>
</reference>
<dbReference type="Proteomes" id="UP000297496">
    <property type="component" value="Unassembled WGS sequence"/>
</dbReference>
<dbReference type="Pfam" id="PF12957">
    <property type="entry name" value="DUF3846"/>
    <property type="match status" value="1"/>
</dbReference>
<dbReference type="InterPro" id="IPR024559">
    <property type="entry name" value="DUF3846"/>
</dbReference>
<evidence type="ECO:0000313" key="3">
    <source>
        <dbReference type="Proteomes" id="UP000297496"/>
    </source>
</evidence>
<protein>
    <submittedName>
        <fullName evidence="2">DUF3846 domain-containing protein</fullName>
    </submittedName>
</protein>
<evidence type="ECO:0000259" key="1">
    <source>
        <dbReference type="Pfam" id="PF12957"/>
    </source>
</evidence>
<dbReference type="EMBL" id="SRRO01000001">
    <property type="protein sequence ID" value="TGN64235.1"/>
    <property type="molecule type" value="Genomic_DNA"/>
</dbReference>
<keyword evidence="3" id="KW-1185">Reference proteome</keyword>
<evidence type="ECO:0000313" key="2">
    <source>
        <dbReference type="EMBL" id="TGN64235.1"/>
    </source>
</evidence>
<name>A0A4Z1CE95_9ACTN</name>
<feature type="domain" description="DUF3846" evidence="1">
    <location>
        <begin position="15"/>
        <end position="109"/>
    </location>
</feature>
<organism evidence="2 3">
    <name type="scientific">Nocardioides eburneiflavus</name>
    <dbReference type="NCBI Taxonomy" id="2518372"/>
    <lineage>
        <taxon>Bacteria</taxon>
        <taxon>Bacillati</taxon>
        <taxon>Actinomycetota</taxon>
        <taxon>Actinomycetes</taxon>
        <taxon>Propionibacteriales</taxon>
        <taxon>Nocardioidaceae</taxon>
        <taxon>Nocardioides</taxon>
    </lineage>
</organism>
<accession>A0A4Z1CE95</accession>
<dbReference type="RefSeq" id="WP_135838762.1">
    <property type="nucleotide sequence ID" value="NZ_SRRO01000001.1"/>
</dbReference>
<comment type="caution">
    <text evidence="2">The sequence shown here is derived from an EMBL/GenBank/DDBJ whole genome shotgun (WGS) entry which is preliminary data.</text>
</comment>
<proteinExistence type="predicted"/>
<dbReference type="OrthoDB" id="5190697at2"/>
<dbReference type="AlphaFoldDB" id="A0A4Z1CE95"/>
<gene>
    <name evidence="2" type="ORF">EXE59_09925</name>
</gene>